<reference evidence="8 9" key="2">
    <citation type="journal article" date="2015" name="PLoS ONE">
        <title>Whole-Genome Optical Mapping and Finished Genome Sequence of Sphingobacterium deserti sp. nov., a New Species Isolated from the Western Desert of China.</title>
        <authorList>
            <person name="Teng C."/>
            <person name="Zhou Z."/>
            <person name="Molnar I."/>
            <person name="Li X."/>
            <person name="Tang R."/>
            <person name="Chen M."/>
            <person name="Wang L."/>
            <person name="Su S."/>
            <person name="Zhang W."/>
            <person name="Lin M."/>
        </authorList>
    </citation>
    <scope>NUCLEOTIDE SEQUENCE [LARGE SCALE GENOMIC DNA]</scope>
    <source>
        <strain evidence="9">ACCC05744</strain>
    </source>
</reference>
<organism evidence="8 9">
    <name type="scientific">Sphingobacterium deserti</name>
    <dbReference type="NCBI Taxonomy" id="1229276"/>
    <lineage>
        <taxon>Bacteria</taxon>
        <taxon>Pseudomonadati</taxon>
        <taxon>Bacteroidota</taxon>
        <taxon>Sphingobacteriia</taxon>
        <taxon>Sphingobacteriales</taxon>
        <taxon>Sphingobacteriaceae</taxon>
        <taxon>Sphingobacterium</taxon>
    </lineage>
</organism>
<dbReference type="PANTHER" id="PTHR33406:SF13">
    <property type="entry name" value="MEMBRANE PROTEIN YDFJ"/>
    <property type="match status" value="1"/>
</dbReference>
<feature type="transmembrane region" description="Helical" evidence="6">
    <location>
        <begin position="707"/>
        <end position="727"/>
    </location>
</feature>
<keyword evidence="9" id="KW-1185">Reference proteome</keyword>
<comment type="caution">
    <text evidence="8">The sequence shown here is derived from an EMBL/GenBank/DDBJ whole genome shotgun (WGS) entry which is preliminary data.</text>
</comment>
<feature type="transmembrane region" description="Helical" evidence="6">
    <location>
        <begin position="658"/>
        <end position="674"/>
    </location>
</feature>
<dbReference type="SMART" id="SM00563">
    <property type="entry name" value="PlsC"/>
    <property type="match status" value="1"/>
</dbReference>
<dbReference type="PANTHER" id="PTHR33406">
    <property type="entry name" value="MEMBRANE PROTEIN MJ1562-RELATED"/>
    <property type="match status" value="1"/>
</dbReference>
<dbReference type="RefSeq" id="WP_037496920.1">
    <property type="nucleotide sequence ID" value="NZ_JJMU01000022.1"/>
</dbReference>
<comment type="subcellular location">
    <subcellularLocation>
        <location evidence="1">Cell membrane</location>
        <topology evidence="1">Multi-pass membrane protein</topology>
    </subcellularLocation>
</comment>
<keyword evidence="2" id="KW-1003">Cell membrane</keyword>
<feature type="transmembrane region" description="Helical" evidence="6">
    <location>
        <begin position="434"/>
        <end position="454"/>
    </location>
</feature>
<feature type="domain" description="Phospholipid/glycerol acyltransferase" evidence="7">
    <location>
        <begin position="890"/>
        <end position="999"/>
    </location>
</feature>
<feature type="transmembrane region" description="Helical" evidence="6">
    <location>
        <begin position="817"/>
        <end position="837"/>
    </location>
</feature>
<keyword evidence="8" id="KW-0012">Acyltransferase</keyword>
<dbReference type="Proteomes" id="UP000031802">
    <property type="component" value="Unassembled WGS sequence"/>
</dbReference>
<keyword evidence="8" id="KW-0808">Transferase</keyword>
<evidence type="ECO:0000259" key="7">
    <source>
        <dbReference type="SMART" id="SM00563"/>
    </source>
</evidence>
<proteinExistence type="predicted"/>
<dbReference type="eggNOG" id="COG0204">
    <property type="taxonomic scope" value="Bacteria"/>
</dbReference>
<accession>A0A0B8T4K4</accession>
<protein>
    <submittedName>
        <fullName evidence="8">Phospholipid/glycerol acyltransferase</fullName>
    </submittedName>
</protein>
<keyword evidence="4 6" id="KW-1133">Transmembrane helix</keyword>
<feature type="transmembrane region" description="Helical" evidence="6">
    <location>
        <begin position="319"/>
        <end position="340"/>
    </location>
</feature>
<dbReference type="InterPro" id="IPR002123">
    <property type="entry name" value="Plipid/glycerol_acylTrfase"/>
</dbReference>
<dbReference type="EMBL" id="JJMU01000022">
    <property type="protein sequence ID" value="KGE14833.1"/>
    <property type="molecule type" value="Genomic_DNA"/>
</dbReference>
<evidence type="ECO:0000256" key="1">
    <source>
        <dbReference type="ARBA" id="ARBA00004651"/>
    </source>
</evidence>
<keyword evidence="3 6" id="KW-0812">Transmembrane</keyword>
<evidence type="ECO:0000256" key="6">
    <source>
        <dbReference type="SAM" id="Phobius"/>
    </source>
</evidence>
<dbReference type="SUPFAM" id="SSF69593">
    <property type="entry name" value="Glycerol-3-phosphate (1)-acyltransferase"/>
    <property type="match status" value="1"/>
</dbReference>
<dbReference type="Pfam" id="PF03176">
    <property type="entry name" value="MMPL"/>
    <property type="match status" value="1"/>
</dbReference>
<feature type="transmembrane region" description="Helical" evidence="6">
    <location>
        <begin position="748"/>
        <end position="766"/>
    </location>
</feature>
<sequence>MEKVFYHIYAAVQRRKVLSGICALVFLMGCSLLAAQIRFEEDITQILPKNEDSDDLSRALKQLNFSDKITVIFERLPLSHTNNLSAMAGLFVDSLSNDSTFVKGISGKVGQDEMEESYDFLYRNLPFFLDTATYLTIEGRLQPDSIAHRTAANYRALISPTGFVTGRFVQKDPLGVGFLALEKLRRQGIGEHFILLDGYVASKDSSKILLFLDPIFQGADTEHNTKFVTFLESLRESLERKFEGQSIAYYGSTFVAVANAKQIKHDITTTVLISTAVLMVLLVFFYRKIYIPILVFIPTIFSVAFALACLYLYKPVISAISLSIAAVLVGITIDYTLHVLTHFKKSADVKALYKELTRPLLMSGATNAVAFICLLFVHSSALIDLGIFASICIFSSSLFTLLLIPHLYRPKKELRYNSLIDKIAAFSFERNKPLIVTCIVLLLVSVFTSSRVGYNNNLAALNYMPENLRKVEAKLDSLMNTSSKSLYLVAAGGSFQEVAAKADQLHLSLAAAQKAGEVLNYSGLTALPLSEDSQRKHVQVWESFWTKERISTLRSHLIASGQQYGFTPDMHDEFYARLSNKQPKLTFDGLMGTNFLGASEFVAARDGFYTISTLVKVEPDKRDAFLKEVEKNNDVLVIDRQNLNERFLGQLRDDFNRLIGYSFIAVLLILWVFFRRVELVLLSAIPIALTGLMTAGLMGLFGLEFNIFSAIVCTLVFGHGVDFSIFMTAALQKQYSTGEDELQTYRTSILLAVLTTVLAIGALIFAKHPALLSIASVSLIGVFAAVVITFVFYPILFRFFISNRAKQGKSPFTITTLLFSIIFFVYYGVGTIILSFLCRTLLMVLPISPQRKDQTFRKIMALFMKSVLYMDPRTTHKIWNPYNESFSKPAVIIANHSSFLDTLSLGMLIPKGIFLVNDWVWNSPIFGRAVKALGFYPVSQGLENGKDVLKDKVAAGYSLIVFPEGTRSYTNVVKRFHKGAFYLAQEFNLDIVPVYLLGNGDVLPKGDIMIFGGALNPVIGERISPNDPRFGKGYASRTKSINRYFRNQYPEWRYKIEDASYFKKRILLAYYFKDEDILDAVKTDFAQYAACYHTLRALVPNQIKIAHYSDTYGHFDYLLSLQHGLRKIQGLIQDEEKRSVAESIYWRQQRPVKFSAVEACDAQLLVVHPDADLSNFPIVLLEKFQEIYTFKEEALLQNEGWKSVSLDATLIRYEKQSGSREV</sequence>
<gene>
    <name evidence="8" type="ORF">DI53_1333</name>
</gene>
<dbReference type="GO" id="GO:0016746">
    <property type="term" value="F:acyltransferase activity"/>
    <property type="evidence" value="ECO:0007669"/>
    <property type="project" value="UniProtKB-KW"/>
</dbReference>
<evidence type="ECO:0000256" key="3">
    <source>
        <dbReference type="ARBA" id="ARBA00022692"/>
    </source>
</evidence>
<feature type="transmembrane region" description="Helical" evidence="6">
    <location>
        <begin position="360"/>
        <end position="381"/>
    </location>
</feature>
<dbReference type="InterPro" id="IPR050545">
    <property type="entry name" value="Mycobact_MmpL"/>
</dbReference>
<dbReference type="Pfam" id="PF01553">
    <property type="entry name" value="Acyltransferase"/>
    <property type="match status" value="1"/>
</dbReference>
<dbReference type="Gene3D" id="1.20.1640.10">
    <property type="entry name" value="Multidrug efflux transporter AcrB transmembrane domain"/>
    <property type="match status" value="2"/>
</dbReference>
<evidence type="ECO:0000256" key="2">
    <source>
        <dbReference type="ARBA" id="ARBA00022475"/>
    </source>
</evidence>
<feature type="transmembrane region" description="Helical" evidence="6">
    <location>
        <begin position="679"/>
        <end position="701"/>
    </location>
</feature>
<dbReference type="OrthoDB" id="9803035at2"/>
<evidence type="ECO:0000313" key="9">
    <source>
        <dbReference type="Proteomes" id="UP000031802"/>
    </source>
</evidence>
<dbReference type="CDD" id="cd07989">
    <property type="entry name" value="LPLAT_AGPAT-like"/>
    <property type="match status" value="1"/>
</dbReference>
<feature type="transmembrane region" description="Helical" evidence="6">
    <location>
        <begin position="772"/>
        <end position="796"/>
    </location>
</feature>
<evidence type="ECO:0000313" key="8">
    <source>
        <dbReference type="EMBL" id="KGE14833.1"/>
    </source>
</evidence>
<dbReference type="PATRIC" id="fig|1229276.3.peg.1378"/>
<evidence type="ECO:0000256" key="5">
    <source>
        <dbReference type="ARBA" id="ARBA00023136"/>
    </source>
</evidence>
<dbReference type="GO" id="GO:0005886">
    <property type="term" value="C:plasma membrane"/>
    <property type="evidence" value="ECO:0007669"/>
    <property type="project" value="UniProtKB-SubCell"/>
</dbReference>
<feature type="transmembrane region" description="Helical" evidence="6">
    <location>
        <begin position="293"/>
        <end position="313"/>
    </location>
</feature>
<dbReference type="PROSITE" id="PS51257">
    <property type="entry name" value="PROKAR_LIPOPROTEIN"/>
    <property type="match status" value="1"/>
</dbReference>
<dbReference type="InterPro" id="IPR004869">
    <property type="entry name" value="MMPL_dom"/>
</dbReference>
<name>A0A0B8T4K4_9SPHI</name>
<dbReference type="eggNOG" id="COG4258">
    <property type="taxonomic scope" value="Bacteria"/>
</dbReference>
<feature type="transmembrane region" description="Helical" evidence="6">
    <location>
        <begin position="267"/>
        <end position="286"/>
    </location>
</feature>
<reference evidence="9" key="1">
    <citation type="submission" date="2014-04" db="EMBL/GenBank/DDBJ databases">
        <title>Whole-Genome optical mapping and complete genome sequence of Sphingobacterium deserti sp. nov., a new spaces isolated from desert in the west of China.</title>
        <authorList>
            <person name="Teng C."/>
            <person name="Zhou Z."/>
            <person name="Li X."/>
            <person name="Chen M."/>
            <person name="Lin M."/>
            <person name="Wang L."/>
            <person name="Su S."/>
            <person name="Zhang C."/>
            <person name="Zhang W."/>
        </authorList>
    </citation>
    <scope>NUCLEOTIDE SEQUENCE [LARGE SCALE GENOMIC DNA]</scope>
    <source>
        <strain evidence="9">ACCC05744</strain>
    </source>
</reference>
<dbReference type="STRING" id="1229276.DI53_1333"/>
<dbReference type="AlphaFoldDB" id="A0A0B8T4K4"/>
<feature type="transmembrane region" description="Helical" evidence="6">
    <location>
        <begin position="387"/>
        <end position="408"/>
    </location>
</feature>
<keyword evidence="5 6" id="KW-0472">Membrane</keyword>
<dbReference type="SUPFAM" id="SSF82866">
    <property type="entry name" value="Multidrug efflux transporter AcrB transmembrane domain"/>
    <property type="match status" value="2"/>
</dbReference>
<evidence type="ECO:0000256" key="4">
    <source>
        <dbReference type="ARBA" id="ARBA00022989"/>
    </source>
</evidence>